<dbReference type="Gene3D" id="3.40.50.300">
    <property type="entry name" value="P-loop containing nucleotide triphosphate hydrolases"/>
    <property type="match status" value="1"/>
</dbReference>
<comment type="function">
    <text evidence="5">Small GTPase required for proper localization of RNA polymerase II and III (RNAPII and RNAPIII). May act at an RNAP assembly step prior to nuclear import.</text>
</comment>
<accession>A0A8J6C9X0</accession>
<gene>
    <name evidence="7" type="ORF">KFE25_004972</name>
</gene>
<dbReference type="SUPFAM" id="SSF52540">
    <property type="entry name" value="P-loop containing nucleoside triphosphate hydrolases"/>
    <property type="match status" value="1"/>
</dbReference>
<evidence type="ECO:0000256" key="6">
    <source>
        <dbReference type="SAM" id="MobiDB-lite"/>
    </source>
</evidence>
<keyword evidence="8" id="KW-1185">Reference proteome</keyword>
<dbReference type="EMBL" id="JAGTXO010000016">
    <property type="protein sequence ID" value="KAG8463461.1"/>
    <property type="molecule type" value="Genomic_DNA"/>
</dbReference>
<comment type="similarity">
    <text evidence="1 5">Belongs to the GPN-loop GTPase family.</text>
</comment>
<keyword evidence="4 5" id="KW-0342">GTP-binding</keyword>
<dbReference type="Pfam" id="PF03029">
    <property type="entry name" value="ATP_bind_1"/>
    <property type="match status" value="1"/>
</dbReference>
<protein>
    <recommendedName>
        <fullName evidence="5">GPN-loop GTPase 2</fullName>
    </recommendedName>
</protein>
<evidence type="ECO:0000256" key="5">
    <source>
        <dbReference type="RuleBase" id="RU365059"/>
    </source>
</evidence>
<dbReference type="OrthoDB" id="5839at2759"/>
<sequence length="448" mass="47135">MPFGQLVIGPPGSGKTTYCEAMRRHLAARGRDVAVVNLDPANDSPPYECAVDIARLITVDDAAAEYALGPNGGLVYCFEYLAANVDWLVEQLRPLGSKYVLFDCPGQIELYTHHEAVRAVTDALARELDFRLVALHLLDAHHCAEVSKYVSGLVVSLSAMLQLELPHVNVLSKVDLVEAAGPLALPLSYYADCADLSRLLPFCEASPAFSKKHAALTSRLCELVDDFALLHFIPCCATDDETLAAVLRDADKSCGYAFGALERNNAGLFATAAGVVGSDYDRVAAVADRYTGLGLDGSDADALARHYRDRLYGEGGEEGEEAEEEAGDEGWVDGDAHAASERAASDGAARDDRRRADGERATADGRARAGAEATQRVAEGGAVLRAGQGTAASARGTRHAQDSAACTAARAHPDDEGDGGLGGGRDARTASDGASCFVPLGGSRRRAA</sequence>
<evidence type="ECO:0000256" key="2">
    <source>
        <dbReference type="ARBA" id="ARBA00022741"/>
    </source>
</evidence>
<feature type="compositionally biased region" description="Basic and acidic residues" evidence="6">
    <location>
        <begin position="340"/>
        <end position="369"/>
    </location>
</feature>
<dbReference type="PANTHER" id="PTHR21231:SF3">
    <property type="entry name" value="GPN-LOOP GTPASE 2"/>
    <property type="match status" value="1"/>
</dbReference>
<evidence type="ECO:0000313" key="8">
    <source>
        <dbReference type="Proteomes" id="UP000751190"/>
    </source>
</evidence>
<dbReference type="InterPro" id="IPR027417">
    <property type="entry name" value="P-loop_NTPase"/>
</dbReference>
<proteinExistence type="inferred from homology"/>
<dbReference type="CDD" id="cd17871">
    <property type="entry name" value="GPN2"/>
    <property type="match status" value="1"/>
</dbReference>
<evidence type="ECO:0000313" key="7">
    <source>
        <dbReference type="EMBL" id="KAG8463461.1"/>
    </source>
</evidence>
<dbReference type="Proteomes" id="UP000751190">
    <property type="component" value="Unassembled WGS sequence"/>
</dbReference>
<evidence type="ECO:0000256" key="4">
    <source>
        <dbReference type="ARBA" id="ARBA00023134"/>
    </source>
</evidence>
<reference evidence="7" key="1">
    <citation type="submission" date="2021-05" db="EMBL/GenBank/DDBJ databases">
        <title>The genome of the haptophyte Pavlova lutheri (Diacronema luteri, Pavlovales) - a model for lipid biosynthesis in eukaryotic algae.</title>
        <authorList>
            <person name="Hulatt C.J."/>
            <person name="Posewitz M.C."/>
        </authorList>
    </citation>
    <scope>NUCLEOTIDE SEQUENCE</scope>
    <source>
        <strain evidence="7">NIVA-4/92</strain>
    </source>
</reference>
<keyword evidence="3 5" id="KW-0378">Hydrolase</keyword>
<name>A0A8J6C9X0_DIALT</name>
<keyword evidence="2 5" id="KW-0547">Nucleotide-binding</keyword>
<dbReference type="InterPro" id="IPR004130">
    <property type="entry name" value="Gpn"/>
</dbReference>
<dbReference type="GO" id="GO:0003924">
    <property type="term" value="F:GTPase activity"/>
    <property type="evidence" value="ECO:0007669"/>
    <property type="project" value="TreeGrafter"/>
</dbReference>
<evidence type="ECO:0000256" key="1">
    <source>
        <dbReference type="ARBA" id="ARBA00005290"/>
    </source>
</evidence>
<feature type="region of interest" description="Disordered" evidence="6">
    <location>
        <begin position="340"/>
        <end position="448"/>
    </location>
</feature>
<dbReference type="GO" id="GO:0005737">
    <property type="term" value="C:cytoplasm"/>
    <property type="evidence" value="ECO:0007669"/>
    <property type="project" value="TreeGrafter"/>
</dbReference>
<dbReference type="AlphaFoldDB" id="A0A8J6C9X0"/>
<dbReference type="GO" id="GO:0005525">
    <property type="term" value="F:GTP binding"/>
    <property type="evidence" value="ECO:0007669"/>
    <property type="project" value="UniProtKB-KW"/>
</dbReference>
<comment type="subunit">
    <text evidence="5">Binds to RNA polymerase II (RNAPII).</text>
</comment>
<dbReference type="PANTHER" id="PTHR21231">
    <property type="entry name" value="XPA-BINDING PROTEIN 1-RELATED"/>
    <property type="match status" value="1"/>
</dbReference>
<organism evidence="7 8">
    <name type="scientific">Diacronema lutheri</name>
    <name type="common">Unicellular marine alga</name>
    <name type="synonym">Monochrysis lutheri</name>
    <dbReference type="NCBI Taxonomy" id="2081491"/>
    <lineage>
        <taxon>Eukaryota</taxon>
        <taxon>Haptista</taxon>
        <taxon>Haptophyta</taxon>
        <taxon>Pavlovophyceae</taxon>
        <taxon>Pavlovales</taxon>
        <taxon>Pavlovaceae</taxon>
        <taxon>Diacronema</taxon>
    </lineage>
</organism>
<dbReference type="InterPro" id="IPR030231">
    <property type="entry name" value="Gpn2"/>
</dbReference>
<dbReference type="FunFam" id="3.40.50.300:FF:000338">
    <property type="entry name" value="GPN-loop GTPase 2"/>
    <property type="match status" value="1"/>
</dbReference>
<evidence type="ECO:0000256" key="3">
    <source>
        <dbReference type="ARBA" id="ARBA00022801"/>
    </source>
</evidence>
<comment type="caution">
    <text evidence="7">The sequence shown here is derived from an EMBL/GenBank/DDBJ whole genome shotgun (WGS) entry which is preliminary data.</text>
</comment>